<dbReference type="PROSITE" id="PS50283">
    <property type="entry name" value="NA_SOLUT_SYMP_3"/>
    <property type="match status" value="1"/>
</dbReference>
<keyword evidence="4" id="KW-1003">Cell membrane</keyword>
<feature type="transmembrane region" description="Helical" evidence="13">
    <location>
        <begin position="81"/>
        <end position="105"/>
    </location>
</feature>
<dbReference type="EMBL" id="AANZ01000022">
    <property type="protein sequence ID" value="EAQ78364.1"/>
    <property type="molecule type" value="Genomic_DNA"/>
</dbReference>
<keyword evidence="9 13" id="KW-0472">Membrane</keyword>
<evidence type="ECO:0008006" key="17">
    <source>
        <dbReference type="Google" id="ProtNLM"/>
    </source>
</evidence>
<feature type="transmembrane region" description="Helical" evidence="13">
    <location>
        <begin position="179"/>
        <end position="206"/>
    </location>
</feature>
<dbReference type="Proteomes" id="UP000004358">
    <property type="component" value="Unassembled WGS sequence"/>
</dbReference>
<feature type="transmembrane region" description="Helical" evidence="13">
    <location>
        <begin position="41"/>
        <end position="61"/>
    </location>
</feature>
<feature type="transmembrane region" description="Helical" evidence="13">
    <location>
        <begin position="437"/>
        <end position="457"/>
    </location>
</feature>
<evidence type="ECO:0000256" key="1">
    <source>
        <dbReference type="ARBA" id="ARBA00004651"/>
    </source>
</evidence>
<dbReference type="AlphaFoldDB" id="A3ZYZ9"/>
<evidence type="ECO:0000256" key="9">
    <source>
        <dbReference type="ARBA" id="ARBA00023136"/>
    </source>
</evidence>
<comment type="subcellular location">
    <subcellularLocation>
        <location evidence="1">Cell membrane</location>
        <topology evidence="1">Multi-pass membrane protein</topology>
    </subcellularLocation>
</comment>
<accession>A3ZYZ9</accession>
<feature type="transmembrane region" description="Helical" evidence="13">
    <location>
        <begin position="352"/>
        <end position="372"/>
    </location>
</feature>
<feature type="transmembrane region" description="Helical" evidence="13">
    <location>
        <begin position="218"/>
        <end position="237"/>
    </location>
</feature>
<feature type="transmembrane region" description="Helical" evidence="13">
    <location>
        <begin position="153"/>
        <end position="173"/>
    </location>
</feature>
<dbReference type="GO" id="GO:0015293">
    <property type="term" value="F:symporter activity"/>
    <property type="evidence" value="ECO:0007669"/>
    <property type="project" value="TreeGrafter"/>
</dbReference>
<evidence type="ECO:0000256" key="13">
    <source>
        <dbReference type="SAM" id="Phobius"/>
    </source>
</evidence>
<dbReference type="CDD" id="cd11495">
    <property type="entry name" value="SLC5sbd_NIS-like_u3"/>
    <property type="match status" value="1"/>
</dbReference>
<keyword evidence="7" id="KW-0915">Sodium</keyword>
<keyword evidence="10" id="KW-0739">Sodium transport</keyword>
<evidence type="ECO:0000256" key="11">
    <source>
        <dbReference type="RuleBase" id="RU362091"/>
    </source>
</evidence>
<keyword evidence="14" id="KW-0732">Signal</keyword>
<dbReference type="PROSITE" id="PS51257">
    <property type="entry name" value="PROKAR_LIPOPROTEIN"/>
    <property type="match status" value="1"/>
</dbReference>
<feature type="transmembrane region" description="Helical" evidence="13">
    <location>
        <begin position="464"/>
        <end position="483"/>
    </location>
</feature>
<evidence type="ECO:0000256" key="4">
    <source>
        <dbReference type="ARBA" id="ARBA00022475"/>
    </source>
</evidence>
<dbReference type="eggNOG" id="COG0591">
    <property type="taxonomic scope" value="Bacteria"/>
</dbReference>
<sequence>MKFSTFVVVGLTPLVLAGAASIACAQEPETASSVVGPSFGWVNWTVLIAYLAAMVGIGGYFSRGESSGEDFFLAGGRIPWWAAGLSIYGTQLSAITFMAVPALALAPGGNWTKIVGGWTTLLMAPLIIYFYLPLFRRLQVQTAYQYLERRFHLSVRLIASLIFIAFQVGRMGIVLLLPAVAIAAATGSNVLVAVVLMGTLATIYTVLGGMEAVIWTDVVQVIVLIGGALLCLAVSIFEIGGPAQLYDLASSADKMTIFTWSATPSEPSTWVLLVGFFFINLIAYTTDQTVVQRYLTTPDEKSAASSIWLNGLMTIPTGFLFLLLGTSLWAFYELHPEIASPGKADQVVPWFVMQQLPAGVAGLVIAAIFAAAMSSLDSSMNSIASAIVNDFWLRLAGPAKPEAEIRVARVLTLVIGVLGTSMALGMAVLNITSLFDYFNLMLGMLGGGLSGIFLLAVFTTRANWIGALVGLAAGAAATALVQFDSTLHVYLAGAAGTLTCALVGYVVSWILPLPQSDLQGLTIHTMVPSGSDQTADRDSANHSPSPSIDSSIG</sequence>
<dbReference type="Gene3D" id="1.20.1730.10">
    <property type="entry name" value="Sodium/glucose cotransporter"/>
    <property type="match status" value="1"/>
</dbReference>
<dbReference type="GO" id="GO:0005886">
    <property type="term" value="C:plasma membrane"/>
    <property type="evidence" value="ECO:0007669"/>
    <property type="project" value="UniProtKB-SubCell"/>
</dbReference>
<evidence type="ECO:0000256" key="6">
    <source>
        <dbReference type="ARBA" id="ARBA00022989"/>
    </source>
</evidence>
<organism evidence="15 16">
    <name type="scientific">Blastopirellula marina DSM 3645</name>
    <dbReference type="NCBI Taxonomy" id="314230"/>
    <lineage>
        <taxon>Bacteria</taxon>
        <taxon>Pseudomonadati</taxon>
        <taxon>Planctomycetota</taxon>
        <taxon>Planctomycetia</taxon>
        <taxon>Pirellulales</taxon>
        <taxon>Pirellulaceae</taxon>
        <taxon>Blastopirellula</taxon>
    </lineage>
</organism>
<evidence type="ECO:0000256" key="12">
    <source>
        <dbReference type="SAM" id="MobiDB-lite"/>
    </source>
</evidence>
<evidence type="ECO:0000256" key="14">
    <source>
        <dbReference type="SAM" id="SignalP"/>
    </source>
</evidence>
<feature type="transmembrane region" description="Helical" evidence="13">
    <location>
        <begin position="489"/>
        <end position="511"/>
    </location>
</feature>
<evidence type="ECO:0000256" key="10">
    <source>
        <dbReference type="ARBA" id="ARBA00023201"/>
    </source>
</evidence>
<evidence type="ECO:0000256" key="7">
    <source>
        <dbReference type="ARBA" id="ARBA00023053"/>
    </source>
</evidence>
<comment type="caution">
    <text evidence="15">The sequence shown here is derived from an EMBL/GenBank/DDBJ whole genome shotgun (WGS) entry which is preliminary data.</text>
</comment>
<evidence type="ECO:0000256" key="5">
    <source>
        <dbReference type="ARBA" id="ARBA00022692"/>
    </source>
</evidence>
<gene>
    <name evidence="15" type="ORF">DSM3645_18546</name>
</gene>
<name>A3ZYZ9_9BACT</name>
<dbReference type="InterPro" id="IPR051163">
    <property type="entry name" value="Sodium:Solute_Symporter_SSF"/>
</dbReference>
<dbReference type="GO" id="GO:0006814">
    <property type="term" value="P:sodium ion transport"/>
    <property type="evidence" value="ECO:0007669"/>
    <property type="project" value="UniProtKB-KW"/>
</dbReference>
<feature type="compositionally biased region" description="Polar residues" evidence="12">
    <location>
        <begin position="541"/>
        <end position="553"/>
    </location>
</feature>
<feature type="region of interest" description="Disordered" evidence="12">
    <location>
        <begin position="530"/>
        <end position="553"/>
    </location>
</feature>
<proteinExistence type="inferred from homology"/>
<protein>
    <recommendedName>
        <fullName evidence="17">Sodium:solute symporter</fullName>
    </recommendedName>
</protein>
<feature type="signal peptide" evidence="14">
    <location>
        <begin position="1"/>
        <end position="25"/>
    </location>
</feature>
<feature type="transmembrane region" description="Helical" evidence="13">
    <location>
        <begin position="307"/>
        <end position="332"/>
    </location>
</feature>
<evidence type="ECO:0000256" key="8">
    <source>
        <dbReference type="ARBA" id="ARBA00023065"/>
    </source>
</evidence>
<dbReference type="HOGENOM" id="CLU_018808_11_4_0"/>
<evidence type="ECO:0000313" key="16">
    <source>
        <dbReference type="Proteomes" id="UP000004358"/>
    </source>
</evidence>
<feature type="transmembrane region" description="Helical" evidence="13">
    <location>
        <begin position="268"/>
        <end position="286"/>
    </location>
</feature>
<dbReference type="InterPro" id="IPR001734">
    <property type="entry name" value="Na/solute_symporter"/>
</dbReference>
<dbReference type="STRING" id="314230.DSM3645_18546"/>
<dbReference type="RefSeq" id="WP_002651606.1">
    <property type="nucleotide sequence ID" value="NZ_CH672376.1"/>
</dbReference>
<feature type="chain" id="PRO_5002665273" description="Sodium:solute symporter" evidence="14">
    <location>
        <begin position="26"/>
        <end position="553"/>
    </location>
</feature>
<dbReference type="OrthoDB" id="9810181at2"/>
<keyword evidence="8" id="KW-0406">Ion transport</keyword>
<keyword evidence="6 13" id="KW-1133">Transmembrane helix</keyword>
<dbReference type="PANTHER" id="PTHR42985:SF40">
    <property type="entry name" value="LD47995P-RELATED"/>
    <property type="match status" value="1"/>
</dbReference>
<dbReference type="InterPro" id="IPR038377">
    <property type="entry name" value="Na/Glc_symporter_sf"/>
</dbReference>
<evidence type="ECO:0000313" key="15">
    <source>
        <dbReference type="EMBL" id="EAQ78364.1"/>
    </source>
</evidence>
<dbReference type="NCBIfam" id="TIGR00813">
    <property type="entry name" value="sss"/>
    <property type="match status" value="1"/>
</dbReference>
<dbReference type="Pfam" id="PF00474">
    <property type="entry name" value="SSF"/>
    <property type="match status" value="1"/>
</dbReference>
<feature type="transmembrane region" description="Helical" evidence="13">
    <location>
        <begin position="111"/>
        <end position="132"/>
    </location>
</feature>
<evidence type="ECO:0000256" key="3">
    <source>
        <dbReference type="ARBA" id="ARBA00022448"/>
    </source>
</evidence>
<keyword evidence="5 13" id="KW-0812">Transmembrane</keyword>
<keyword evidence="3" id="KW-0813">Transport</keyword>
<evidence type="ECO:0000256" key="2">
    <source>
        <dbReference type="ARBA" id="ARBA00006434"/>
    </source>
</evidence>
<reference evidence="15 16" key="1">
    <citation type="submission" date="2006-02" db="EMBL/GenBank/DDBJ databases">
        <authorList>
            <person name="Amann R."/>
            <person name="Ferriera S."/>
            <person name="Johnson J."/>
            <person name="Kravitz S."/>
            <person name="Halpern A."/>
            <person name="Remington K."/>
            <person name="Beeson K."/>
            <person name="Tran B."/>
            <person name="Rogers Y.-H."/>
            <person name="Friedman R."/>
            <person name="Venter J.C."/>
        </authorList>
    </citation>
    <scope>NUCLEOTIDE SEQUENCE [LARGE SCALE GENOMIC DNA]</scope>
    <source>
        <strain evidence="15 16">DSM 3645</strain>
    </source>
</reference>
<feature type="transmembrane region" description="Helical" evidence="13">
    <location>
        <begin position="410"/>
        <end position="431"/>
    </location>
</feature>
<comment type="similarity">
    <text evidence="2 11">Belongs to the sodium:solute symporter (SSF) (TC 2.A.21) family.</text>
</comment>
<dbReference type="PANTHER" id="PTHR42985">
    <property type="entry name" value="SODIUM-COUPLED MONOCARBOXYLATE TRANSPORTER"/>
    <property type="match status" value="1"/>
</dbReference>